<dbReference type="NCBIfam" id="TIGR04057">
    <property type="entry name" value="SusC_RagA_signa"/>
    <property type="match status" value="1"/>
</dbReference>
<evidence type="ECO:0000256" key="4">
    <source>
        <dbReference type="ARBA" id="ARBA00022692"/>
    </source>
</evidence>
<feature type="domain" description="TonB-dependent receptor-like beta-barrel" evidence="11">
    <location>
        <begin position="458"/>
        <end position="881"/>
    </location>
</feature>
<evidence type="ECO:0000256" key="2">
    <source>
        <dbReference type="ARBA" id="ARBA00022448"/>
    </source>
</evidence>
<dbReference type="Pfam" id="PF13715">
    <property type="entry name" value="CarbopepD_reg_2"/>
    <property type="match status" value="1"/>
</dbReference>
<evidence type="ECO:0000256" key="3">
    <source>
        <dbReference type="ARBA" id="ARBA00022452"/>
    </source>
</evidence>
<dbReference type="InterPro" id="IPR039426">
    <property type="entry name" value="TonB-dep_rcpt-like"/>
</dbReference>
<evidence type="ECO:0000313" key="13">
    <source>
        <dbReference type="EMBL" id="ACU02567.1"/>
    </source>
</evidence>
<dbReference type="InterPro" id="IPR023997">
    <property type="entry name" value="TonB-dep_OMP_SusC/RagA_CS"/>
</dbReference>
<evidence type="ECO:0000256" key="10">
    <source>
        <dbReference type="SAM" id="Phobius"/>
    </source>
</evidence>
<evidence type="ECO:0000259" key="12">
    <source>
        <dbReference type="Pfam" id="PF07715"/>
    </source>
</evidence>
<gene>
    <name evidence="13" type="ordered locus">Phep_0343</name>
</gene>
<evidence type="ECO:0000256" key="5">
    <source>
        <dbReference type="ARBA" id="ARBA00023077"/>
    </source>
</evidence>
<feature type="domain" description="TonB-dependent receptor plug" evidence="12">
    <location>
        <begin position="169"/>
        <end position="277"/>
    </location>
</feature>
<proteinExistence type="inferred from homology"/>
<dbReference type="FunFam" id="2.170.130.10:FF:000008">
    <property type="entry name" value="SusC/RagA family TonB-linked outer membrane protein"/>
    <property type="match status" value="1"/>
</dbReference>
<keyword evidence="13" id="KW-0675">Receptor</keyword>
<evidence type="ECO:0000256" key="6">
    <source>
        <dbReference type="ARBA" id="ARBA00023136"/>
    </source>
</evidence>
<evidence type="ECO:0000256" key="7">
    <source>
        <dbReference type="ARBA" id="ARBA00023237"/>
    </source>
</evidence>
<keyword evidence="2 8" id="KW-0813">Transport</keyword>
<comment type="similarity">
    <text evidence="8 9">Belongs to the TonB-dependent receptor family.</text>
</comment>
<dbReference type="InterPro" id="IPR037066">
    <property type="entry name" value="Plug_dom_sf"/>
</dbReference>
<dbReference type="Proteomes" id="UP000000852">
    <property type="component" value="Chromosome"/>
</dbReference>
<dbReference type="EMBL" id="CP001681">
    <property type="protein sequence ID" value="ACU02567.1"/>
    <property type="molecule type" value="Genomic_DNA"/>
</dbReference>
<dbReference type="PROSITE" id="PS52016">
    <property type="entry name" value="TONB_DEPENDENT_REC_3"/>
    <property type="match status" value="1"/>
</dbReference>
<organism evidence="13 14">
    <name type="scientific">Pedobacter heparinus (strain ATCC 13125 / DSM 2366 / CIP 104194 / JCM 7457 / NBRC 12017 / NCIMB 9290 / NRRL B-14731 / HIM 762-3)</name>
    <dbReference type="NCBI Taxonomy" id="485917"/>
    <lineage>
        <taxon>Bacteria</taxon>
        <taxon>Pseudomonadati</taxon>
        <taxon>Bacteroidota</taxon>
        <taxon>Sphingobacteriia</taxon>
        <taxon>Sphingobacteriales</taxon>
        <taxon>Sphingobacteriaceae</taxon>
        <taxon>Pedobacter</taxon>
    </lineage>
</organism>
<dbReference type="Pfam" id="PF00593">
    <property type="entry name" value="TonB_dep_Rec_b-barrel"/>
    <property type="match status" value="1"/>
</dbReference>
<dbReference type="Gene3D" id="2.40.170.20">
    <property type="entry name" value="TonB-dependent receptor, beta-barrel domain"/>
    <property type="match status" value="1"/>
</dbReference>
<keyword evidence="3 8" id="KW-1134">Transmembrane beta strand</keyword>
<dbReference type="GO" id="GO:0009279">
    <property type="term" value="C:cell outer membrane"/>
    <property type="evidence" value="ECO:0007669"/>
    <property type="project" value="UniProtKB-SubCell"/>
</dbReference>
<dbReference type="Pfam" id="PF07715">
    <property type="entry name" value="Plug"/>
    <property type="match status" value="1"/>
</dbReference>
<accession>C6XZ85</accession>
<dbReference type="InterPro" id="IPR000531">
    <property type="entry name" value="Beta-barrel_TonB"/>
</dbReference>
<dbReference type="eggNOG" id="COG4206">
    <property type="taxonomic scope" value="Bacteria"/>
</dbReference>
<dbReference type="NCBIfam" id="TIGR04056">
    <property type="entry name" value="OMP_RagA_SusC"/>
    <property type="match status" value="1"/>
</dbReference>
<dbReference type="KEGG" id="phe:Phep_0343"/>
<keyword evidence="10" id="KW-1133">Transmembrane helix</keyword>
<evidence type="ECO:0000256" key="1">
    <source>
        <dbReference type="ARBA" id="ARBA00004571"/>
    </source>
</evidence>
<dbReference type="Gene3D" id="2.60.40.1120">
    <property type="entry name" value="Carboxypeptidase-like, regulatory domain"/>
    <property type="match status" value="1"/>
</dbReference>
<dbReference type="SUPFAM" id="SSF49464">
    <property type="entry name" value="Carboxypeptidase regulatory domain-like"/>
    <property type="match status" value="1"/>
</dbReference>
<comment type="subcellular location">
    <subcellularLocation>
        <location evidence="1 8">Cell outer membrane</location>
        <topology evidence="1 8">Multi-pass membrane protein</topology>
    </subcellularLocation>
</comment>
<evidence type="ECO:0000256" key="9">
    <source>
        <dbReference type="RuleBase" id="RU003357"/>
    </source>
</evidence>
<keyword evidence="6 8" id="KW-0472">Membrane</keyword>
<dbReference type="InterPro" id="IPR008969">
    <property type="entry name" value="CarboxyPept-like_regulatory"/>
</dbReference>
<dbReference type="InterPro" id="IPR036942">
    <property type="entry name" value="Beta-barrel_TonB_sf"/>
</dbReference>
<dbReference type="Gene3D" id="2.170.130.10">
    <property type="entry name" value="TonB-dependent receptor, plug domain"/>
    <property type="match status" value="1"/>
</dbReference>
<reference evidence="13 14" key="1">
    <citation type="journal article" date="2009" name="Stand. Genomic Sci.">
        <title>Complete genome sequence of Pedobacter heparinus type strain (HIM 762-3).</title>
        <authorList>
            <person name="Han C."/>
            <person name="Spring S."/>
            <person name="Lapidus A."/>
            <person name="Del Rio T.G."/>
            <person name="Tice H."/>
            <person name="Copeland A."/>
            <person name="Cheng J.F."/>
            <person name="Lucas S."/>
            <person name="Chen F."/>
            <person name="Nolan M."/>
            <person name="Bruce D."/>
            <person name="Goodwin L."/>
            <person name="Pitluck S."/>
            <person name="Ivanova N."/>
            <person name="Mavromatis K."/>
            <person name="Mikhailova N."/>
            <person name="Pati A."/>
            <person name="Chen A."/>
            <person name="Palaniappan K."/>
            <person name="Land M."/>
            <person name="Hauser L."/>
            <person name="Chang Y.J."/>
            <person name="Jeffries C.C."/>
            <person name="Saunders E."/>
            <person name="Chertkov O."/>
            <person name="Brettin T."/>
            <person name="Goker M."/>
            <person name="Rohde M."/>
            <person name="Bristow J."/>
            <person name="Eisen J.A."/>
            <person name="Markowitz V."/>
            <person name="Hugenholtz P."/>
            <person name="Kyrpides N.C."/>
            <person name="Klenk H.P."/>
            <person name="Detter J.C."/>
        </authorList>
    </citation>
    <scope>NUCLEOTIDE SEQUENCE [LARGE SCALE GENOMIC DNA]</scope>
    <source>
        <strain evidence="14">ATCC 13125 / DSM 2366 / CIP 104194 / JCM 7457 / NBRC 12017 / NCIMB 9290 / NRRL B-14731 / HIM 762-3</strain>
    </source>
</reference>
<dbReference type="STRING" id="485917.Phep_0343"/>
<dbReference type="AlphaFoldDB" id="C6XZ85"/>
<evidence type="ECO:0000313" key="14">
    <source>
        <dbReference type="Proteomes" id="UP000000852"/>
    </source>
</evidence>
<evidence type="ECO:0000259" key="11">
    <source>
        <dbReference type="Pfam" id="PF00593"/>
    </source>
</evidence>
<keyword evidence="5 9" id="KW-0798">TonB box</keyword>
<feature type="transmembrane region" description="Helical" evidence="10">
    <location>
        <begin position="52"/>
        <end position="71"/>
    </location>
</feature>
<keyword evidence="14" id="KW-1185">Reference proteome</keyword>
<keyword evidence="7 8" id="KW-0998">Cell outer membrane</keyword>
<dbReference type="InterPro" id="IPR012910">
    <property type="entry name" value="Plug_dom"/>
</dbReference>
<sequence>MDRGQQYKWLAGQSYLTIRIFILYFGYVHLLIKLKIKPYNMLKIYNKTKRPWRIPCWGIAMLIFLTSFMPGRVLSQDLKLITGTVTEANGAPLPGVSVKVKGTQKATSTSNAGKYNIQAKSTDVLVFSFVGSETQEVTVGARTTINVKLADDAKSLDETVIIGYQTVKKTDLTGAIGQVKMSDLNKAPVSSFAEALAGRVSGVQVSSGDGQPGSNMSIMIRGAASINNSTQPLYVIDGFATEAVESTSLNPDDIESITILKDAAATSVYGSRATNGVVVIQTKSGKVGKPVISYNSSYGAQIVAKEIDLMSPYEFVKYQFERNPTDAAANYLTNGKTLESYKNDKGIYWPGQILRTGSVFINNIAVRGGSENTKYAISGGGFDQKGVLINTGYKRYQGRAKLDQTISNKLKVGISADYMDVSAFGVQASSIPTGGGASSAIWFRTWVYRPTGGSATTYDILNEDGDPESINSSDIRLNPRVTAENEYSYNTYVNFNANAYLTYNVTKDLILKVTGVKNALRRGQDRFYNSKTPQASPLNPLATQGIFGSVLQSFADTWSNENTLTYNKLFNDTHSLTVIGGNSQTSYKSKSNGFTSTFLPEESQGMAGLNEGTVTAPVATASSNTLSSFFGIVDYNYKSKYYLKAGLRADGSSKFSQRWGYFPSGAIAWNMHKEDFMKDLTFISNSKLRLSYGVTGNNRIGDFDWYAKLELDAGAGYSYNNSPNIGAYISGVENRNLKWEKTESSDIGYELGLFDNKIELTVDAYRRTTKDLLITNAPIAAHTGFATATKNIGSLRNQGLEFGLNTVNIKTRSFTWESSFNITFNKNKIIALNRDQGFIQTTPSFETAFTDMYLSEVGQPLGMMYGYVWDGNYQYADFDNPSPGTYILKPSVPTNGASVIQPGDIKYKDLNGDGTVNSLDRTIIGRGQPIHFGGFSNNFGYKNFSLNVFLQWSYGNDIYNANRLILEGNANGRTDLNQFASYIDRWSPTNQNSKNYRAGGHGQVGYHSSRVVEDGSYLRLKTVSLAYALPAKYIKRLFLSSLSLNVSAQNLFVLTKYTGIDPEVSTRGPFSVLSPGFDYSPYPQARTIVVGLNAAF</sequence>
<evidence type="ECO:0000256" key="8">
    <source>
        <dbReference type="PROSITE-ProRule" id="PRU01360"/>
    </source>
</evidence>
<dbReference type="InterPro" id="IPR023996">
    <property type="entry name" value="TonB-dep_OMP_SusC/RagA"/>
</dbReference>
<dbReference type="SUPFAM" id="SSF56935">
    <property type="entry name" value="Porins"/>
    <property type="match status" value="1"/>
</dbReference>
<name>C6XZ85_PEDHD</name>
<protein>
    <submittedName>
        <fullName evidence="13">TonB-dependent receptor plug</fullName>
    </submittedName>
</protein>
<feature type="transmembrane region" description="Helical" evidence="10">
    <location>
        <begin position="12"/>
        <end position="32"/>
    </location>
</feature>
<keyword evidence="4 8" id="KW-0812">Transmembrane</keyword>
<dbReference type="HOGENOM" id="CLU_004317_0_1_10"/>